<gene>
    <name evidence="2" type="ORF">G1H10_10960</name>
</gene>
<accession>A0A6L9S833</accession>
<sequence length="175" mass="19233">MRTVLVGELPPEVHDLLERRRALGQDLFDEVWEGEYHMVPAPHGQHGDVDDQLAQLIGPLARASGLRGSGPCNIGESNNHRVPDRAYFARGTTPRAFNPTAEIVVEIVSPGDESREKFDFYFQAGVTEVLIVDPGEHSVDWYTRADSTFRPTESSDLLGVSAAELAGQIDGPRPE</sequence>
<organism evidence="2 3">
    <name type="scientific">Phytoactinopolyspora halotolerans</name>
    <dbReference type="NCBI Taxonomy" id="1981512"/>
    <lineage>
        <taxon>Bacteria</taxon>
        <taxon>Bacillati</taxon>
        <taxon>Actinomycetota</taxon>
        <taxon>Actinomycetes</taxon>
        <taxon>Jiangellales</taxon>
        <taxon>Jiangellaceae</taxon>
        <taxon>Phytoactinopolyspora</taxon>
    </lineage>
</organism>
<dbReference type="AlphaFoldDB" id="A0A6L9S833"/>
<dbReference type="Pfam" id="PF05685">
    <property type="entry name" value="Uma2"/>
    <property type="match status" value="1"/>
</dbReference>
<dbReference type="PANTHER" id="PTHR34107:SF4">
    <property type="entry name" value="SLL1222 PROTEIN"/>
    <property type="match status" value="1"/>
</dbReference>
<dbReference type="InterPro" id="IPR008538">
    <property type="entry name" value="Uma2"/>
</dbReference>
<dbReference type="Gene3D" id="3.90.1570.10">
    <property type="entry name" value="tt1808, chain A"/>
    <property type="match status" value="1"/>
</dbReference>
<dbReference type="GO" id="GO:0004519">
    <property type="term" value="F:endonuclease activity"/>
    <property type="evidence" value="ECO:0007669"/>
    <property type="project" value="UniProtKB-KW"/>
</dbReference>
<dbReference type="InterPro" id="IPR012296">
    <property type="entry name" value="Nuclease_put_TT1808"/>
</dbReference>
<dbReference type="InterPro" id="IPR011335">
    <property type="entry name" value="Restrct_endonuc-II-like"/>
</dbReference>
<reference evidence="2 3" key="1">
    <citation type="submission" date="2020-02" db="EMBL/GenBank/DDBJ databases">
        <authorList>
            <person name="Li X.-J."/>
            <person name="Han X.-M."/>
        </authorList>
    </citation>
    <scope>NUCLEOTIDE SEQUENCE [LARGE SCALE GENOMIC DNA]</scope>
    <source>
        <strain evidence="2 3">CCTCC AB 2017055</strain>
    </source>
</reference>
<evidence type="ECO:0000259" key="1">
    <source>
        <dbReference type="Pfam" id="PF05685"/>
    </source>
</evidence>
<evidence type="ECO:0000313" key="2">
    <source>
        <dbReference type="EMBL" id="NEE00688.1"/>
    </source>
</evidence>
<dbReference type="RefSeq" id="WP_163736805.1">
    <property type="nucleotide sequence ID" value="NZ_JAAGOA010000006.1"/>
</dbReference>
<dbReference type="PANTHER" id="PTHR34107">
    <property type="entry name" value="SLL0198 PROTEIN-RELATED"/>
    <property type="match status" value="1"/>
</dbReference>
<feature type="domain" description="Putative restriction endonuclease" evidence="1">
    <location>
        <begin position="30"/>
        <end position="154"/>
    </location>
</feature>
<keyword evidence="2" id="KW-0378">Hydrolase</keyword>
<proteinExistence type="predicted"/>
<evidence type="ECO:0000313" key="3">
    <source>
        <dbReference type="Proteomes" id="UP000475214"/>
    </source>
</evidence>
<dbReference type="EMBL" id="JAAGOA010000006">
    <property type="protein sequence ID" value="NEE00688.1"/>
    <property type="molecule type" value="Genomic_DNA"/>
</dbReference>
<keyword evidence="3" id="KW-1185">Reference proteome</keyword>
<keyword evidence="2" id="KW-0255">Endonuclease</keyword>
<dbReference type="SUPFAM" id="SSF52980">
    <property type="entry name" value="Restriction endonuclease-like"/>
    <property type="match status" value="1"/>
</dbReference>
<dbReference type="CDD" id="cd06260">
    <property type="entry name" value="DUF820-like"/>
    <property type="match status" value="1"/>
</dbReference>
<comment type="caution">
    <text evidence="2">The sequence shown here is derived from an EMBL/GenBank/DDBJ whole genome shotgun (WGS) entry which is preliminary data.</text>
</comment>
<dbReference type="Proteomes" id="UP000475214">
    <property type="component" value="Unassembled WGS sequence"/>
</dbReference>
<keyword evidence="2" id="KW-0540">Nuclease</keyword>
<protein>
    <submittedName>
        <fullName evidence="2">Uma2 family endonuclease</fullName>
    </submittedName>
</protein>
<name>A0A6L9S833_9ACTN</name>